<proteinExistence type="predicted"/>
<dbReference type="Proteomes" id="UP000190037">
    <property type="component" value="Unassembled WGS sequence"/>
</dbReference>
<dbReference type="STRING" id="159449.B4N89_10295"/>
<feature type="transmembrane region" description="Helical" evidence="2">
    <location>
        <begin position="85"/>
        <end position="108"/>
    </location>
</feature>
<gene>
    <name evidence="3" type="ORF">B4N89_10295</name>
</gene>
<feature type="transmembrane region" description="Helical" evidence="2">
    <location>
        <begin position="154"/>
        <end position="176"/>
    </location>
</feature>
<feature type="transmembrane region" description="Helical" evidence="2">
    <location>
        <begin position="254"/>
        <end position="277"/>
    </location>
</feature>
<dbReference type="AlphaFoldDB" id="A0A1T3NWX7"/>
<keyword evidence="2" id="KW-1133">Transmembrane helix</keyword>
<feature type="transmembrane region" description="Helical" evidence="2">
    <location>
        <begin position="310"/>
        <end position="329"/>
    </location>
</feature>
<dbReference type="OrthoDB" id="9819104at2"/>
<evidence type="ECO:0000313" key="3">
    <source>
        <dbReference type="EMBL" id="OPC81284.1"/>
    </source>
</evidence>
<evidence type="ECO:0000313" key="4">
    <source>
        <dbReference type="Proteomes" id="UP000190037"/>
    </source>
</evidence>
<accession>A0A1T3NWX7</accession>
<evidence type="ECO:0000256" key="2">
    <source>
        <dbReference type="SAM" id="Phobius"/>
    </source>
</evidence>
<keyword evidence="4" id="KW-1185">Reference proteome</keyword>
<feature type="region of interest" description="Disordered" evidence="1">
    <location>
        <begin position="480"/>
        <end position="601"/>
    </location>
</feature>
<feature type="transmembrane region" description="Helical" evidence="2">
    <location>
        <begin position="120"/>
        <end position="142"/>
    </location>
</feature>
<feature type="transmembrane region" description="Helical" evidence="2">
    <location>
        <begin position="349"/>
        <end position="367"/>
    </location>
</feature>
<feature type="transmembrane region" description="Helical" evidence="2">
    <location>
        <begin position="457"/>
        <end position="476"/>
    </location>
</feature>
<dbReference type="RefSeq" id="WP_078975588.1">
    <property type="nucleotide sequence ID" value="NZ_MWQN01000001.1"/>
</dbReference>
<feature type="transmembrane region" description="Helical" evidence="2">
    <location>
        <begin position="183"/>
        <end position="202"/>
    </location>
</feature>
<dbReference type="EMBL" id="MWQN01000001">
    <property type="protein sequence ID" value="OPC81284.1"/>
    <property type="molecule type" value="Genomic_DNA"/>
</dbReference>
<sequence>MAGGVVRKAYEAGAGFAEGRARRPEPVGRLSLEWVPGALLVVLATTGALVLLRAGLDPATPAAPAADPAAYGAEPTPMDAGGGSWSVWDLVAVLLPWAVPLVIGGIGLTDSVFTHRRGAVGGVLTIGLAGAALTTALDPIAAHYDGSQARWLGFVYLLRFGFAVQVLVGVVLWIHLAVPRHQAPLNAAFAATLAAAVPLLFVLGGHDVLEPMWESGAGLQTWLPLAAFGWLLILLPTGRILVPPGRGWQETEAGAQGGVFLLGLAGVGVAAATVVMGDDAPRVFGLWPVVALAGCLVAAVLTYRVDGVRSVAGALLAMAVGLAAFPAALFAWDRTQANPGLGLDGPGEYVPWLLGLAVAGVVGAVAARMLGAYAIGLAALALVLAEFIGPAAGSGHQLAVRCAGAAAIGVVIGGLRPEAAIAAFGLGAACGPVWPDLQAASADYGWVEWLTKKPGGVPLPLLVLAAIALPLAMFAGMRGTPAPPPRGPGPGPGPVGAPVGGGGPWAPNAYAESAPQPYLPQQPSGYGQPHVPQGGYGSPHVPQPQGGYGQPAGPAPQSGVDANLPPRPGDDTLHHPQSPGLPNLGPGPVRRDLNRTDAPEA</sequence>
<feature type="transmembrane region" description="Helical" evidence="2">
    <location>
        <begin position="420"/>
        <end position="437"/>
    </location>
</feature>
<feature type="compositionally biased region" description="Pro residues" evidence="1">
    <location>
        <begin position="481"/>
        <end position="495"/>
    </location>
</feature>
<organism evidence="3 4">
    <name type="scientific">Embleya scabrispora</name>
    <dbReference type="NCBI Taxonomy" id="159449"/>
    <lineage>
        <taxon>Bacteria</taxon>
        <taxon>Bacillati</taxon>
        <taxon>Actinomycetota</taxon>
        <taxon>Actinomycetes</taxon>
        <taxon>Kitasatosporales</taxon>
        <taxon>Streptomycetaceae</taxon>
        <taxon>Embleya</taxon>
    </lineage>
</organism>
<keyword evidence="2" id="KW-0472">Membrane</keyword>
<keyword evidence="2" id="KW-0812">Transmembrane</keyword>
<name>A0A1T3NWX7_9ACTN</name>
<feature type="transmembrane region" description="Helical" evidence="2">
    <location>
        <begin position="374"/>
        <end position="392"/>
    </location>
</feature>
<comment type="caution">
    <text evidence="3">The sequence shown here is derived from an EMBL/GenBank/DDBJ whole genome shotgun (WGS) entry which is preliminary data.</text>
</comment>
<feature type="transmembrane region" description="Helical" evidence="2">
    <location>
        <begin position="283"/>
        <end position="303"/>
    </location>
</feature>
<evidence type="ECO:0000256" key="1">
    <source>
        <dbReference type="SAM" id="MobiDB-lite"/>
    </source>
</evidence>
<protein>
    <submittedName>
        <fullName evidence="3">Uncharacterized protein</fullName>
    </submittedName>
</protein>
<feature type="transmembrane region" description="Helical" evidence="2">
    <location>
        <begin position="222"/>
        <end position="242"/>
    </location>
</feature>
<feature type="transmembrane region" description="Helical" evidence="2">
    <location>
        <begin position="30"/>
        <end position="52"/>
    </location>
</feature>
<reference evidence="3 4" key="1">
    <citation type="submission" date="2017-03" db="EMBL/GenBank/DDBJ databases">
        <title>Draft genome sequence of Streptomyces scabrisporus NF3, endophyte isolated from Amphipterygium adstringens.</title>
        <authorList>
            <person name="Vazquez M."/>
            <person name="Ceapa C.D."/>
            <person name="Rodriguez Luna D."/>
            <person name="Sanchez Esquivel S."/>
        </authorList>
    </citation>
    <scope>NUCLEOTIDE SEQUENCE [LARGE SCALE GENOMIC DNA]</scope>
    <source>
        <strain evidence="3 4">NF3</strain>
    </source>
</reference>
<feature type="compositionally biased region" description="Basic and acidic residues" evidence="1">
    <location>
        <begin position="589"/>
        <end position="601"/>
    </location>
</feature>